<dbReference type="GO" id="GO:0042302">
    <property type="term" value="F:structural constituent of cuticle"/>
    <property type="evidence" value="ECO:0007669"/>
    <property type="project" value="UniProtKB-UniRule"/>
</dbReference>
<reference evidence="4" key="2">
    <citation type="journal article" date="2022" name="Res Sq">
        <title>Comparative Genomics Reveals Insights into the Divergent Evolution of Astigmatic Mites and Household Pest Adaptations.</title>
        <authorList>
            <person name="Xiong Q."/>
            <person name="Wan A.T.-Y."/>
            <person name="Liu X.-Y."/>
            <person name="Fung C.S.-H."/>
            <person name="Xiao X."/>
            <person name="Malainual N."/>
            <person name="Hou J."/>
            <person name="Wang L."/>
            <person name="Wang M."/>
            <person name="Yang K."/>
            <person name="Cui Y."/>
            <person name="Leung E."/>
            <person name="Nong W."/>
            <person name="Shin S.-K."/>
            <person name="Au S."/>
            <person name="Jeong K.Y."/>
            <person name="Chew F.T."/>
            <person name="Hui J."/>
            <person name="Leung T.F."/>
            <person name="Tungtrongchitr A."/>
            <person name="Zhong N."/>
            <person name="Liu Z."/>
            <person name="Tsui S."/>
        </authorList>
    </citation>
    <scope>NUCLEOTIDE SEQUENCE</scope>
    <source>
        <strain evidence="4">Derf</strain>
        <tissue evidence="4">Whole organism</tissue>
    </source>
</reference>
<sequence length="428" mass="46952">MSHIYRNIADLGTWLSSSSSSSLSSPVELDSIGMDTRTQTIRLKKSLIKSKVFASIHRSTIICILIWTLLAIEFCSAYYYTEPQQQYGNGAYQFSYQTGTHNEPDLAQSFREESRDEYGNVHGKYGYVDPYGQLRIVKYRAGSDGYYAEGDVGVDQEALRQQRLLYGNDPATRTQQQTWQQAGQGSSSSAAAAVAASAAASASSSAAGGGYYGGTKPDWTTVTDNSISQQYNIKGGNSKSRNIYSERIVAAPIPSPVKTLNYLSNQYNQRQVLTNNQYQLPVVRQYTHTTVHQVPGAIQPTPFIPTAAARYYQTKSYNQQQYSGALKSPAARYTEIQHQQQQPAITPFKSLTSAYKSASSSASSASASSSSSAAYTSDGSSIKGGYRQQQQQQQQRSSRYSIPGTGQAHAQVNFKQYGPAAFQYSYAF</sequence>
<evidence type="ECO:0000256" key="2">
    <source>
        <dbReference type="SAM" id="MobiDB-lite"/>
    </source>
</evidence>
<evidence type="ECO:0000256" key="3">
    <source>
        <dbReference type="SAM" id="Phobius"/>
    </source>
</evidence>
<name>A0A922L7F2_DERFA</name>
<keyword evidence="5" id="KW-1185">Reference proteome</keyword>
<dbReference type="AlphaFoldDB" id="A0A922L7F2"/>
<feature type="transmembrane region" description="Helical" evidence="3">
    <location>
        <begin position="59"/>
        <end position="80"/>
    </location>
</feature>
<keyword evidence="3" id="KW-0472">Membrane</keyword>
<dbReference type="Pfam" id="PF00379">
    <property type="entry name" value="Chitin_bind_4"/>
    <property type="match status" value="1"/>
</dbReference>
<keyword evidence="3" id="KW-1133">Transmembrane helix</keyword>
<dbReference type="EMBL" id="ASGP02000002">
    <property type="protein sequence ID" value="KAH9522609.1"/>
    <property type="molecule type" value="Genomic_DNA"/>
</dbReference>
<feature type="compositionally biased region" description="Low complexity" evidence="2">
    <location>
        <begin position="362"/>
        <end position="401"/>
    </location>
</feature>
<dbReference type="InterPro" id="IPR000618">
    <property type="entry name" value="Insect_cuticle"/>
</dbReference>
<dbReference type="PROSITE" id="PS51155">
    <property type="entry name" value="CHIT_BIND_RR_2"/>
    <property type="match status" value="1"/>
</dbReference>
<accession>A0A922L7F2</accession>
<organism evidence="4 5">
    <name type="scientific">Dermatophagoides farinae</name>
    <name type="common">American house dust mite</name>
    <dbReference type="NCBI Taxonomy" id="6954"/>
    <lineage>
        <taxon>Eukaryota</taxon>
        <taxon>Metazoa</taxon>
        <taxon>Ecdysozoa</taxon>
        <taxon>Arthropoda</taxon>
        <taxon>Chelicerata</taxon>
        <taxon>Arachnida</taxon>
        <taxon>Acari</taxon>
        <taxon>Acariformes</taxon>
        <taxon>Sarcoptiformes</taxon>
        <taxon>Astigmata</taxon>
        <taxon>Psoroptidia</taxon>
        <taxon>Analgoidea</taxon>
        <taxon>Pyroglyphidae</taxon>
        <taxon>Dermatophagoidinae</taxon>
        <taxon>Dermatophagoides</taxon>
    </lineage>
</organism>
<reference evidence="4" key="1">
    <citation type="submission" date="2013-05" db="EMBL/GenBank/DDBJ databases">
        <authorList>
            <person name="Yim A.K.Y."/>
            <person name="Chan T.F."/>
            <person name="Ji K.M."/>
            <person name="Liu X.Y."/>
            <person name="Zhou J.W."/>
            <person name="Li R.Q."/>
            <person name="Yang K.Y."/>
            <person name="Li J."/>
            <person name="Li M."/>
            <person name="Law P.T.W."/>
            <person name="Wu Y.L."/>
            <person name="Cai Z.L."/>
            <person name="Qin H."/>
            <person name="Bao Y."/>
            <person name="Leung R.K.K."/>
            <person name="Ng P.K.S."/>
            <person name="Zou J."/>
            <person name="Zhong X.J."/>
            <person name="Ran P.X."/>
            <person name="Zhong N.S."/>
            <person name="Liu Z.G."/>
            <person name="Tsui S.K.W."/>
        </authorList>
    </citation>
    <scope>NUCLEOTIDE SEQUENCE</scope>
    <source>
        <strain evidence="4">Derf</strain>
        <tissue evidence="4">Whole organism</tissue>
    </source>
</reference>
<keyword evidence="3" id="KW-0812">Transmembrane</keyword>
<proteinExistence type="predicted"/>
<keyword evidence="1" id="KW-0193">Cuticle</keyword>
<evidence type="ECO:0000313" key="5">
    <source>
        <dbReference type="Proteomes" id="UP000790347"/>
    </source>
</evidence>
<dbReference type="Proteomes" id="UP000790347">
    <property type="component" value="Unassembled WGS sequence"/>
</dbReference>
<comment type="caution">
    <text evidence="4">The sequence shown here is derived from an EMBL/GenBank/DDBJ whole genome shotgun (WGS) entry which is preliminary data.</text>
</comment>
<evidence type="ECO:0000313" key="4">
    <source>
        <dbReference type="EMBL" id="KAH9522609.1"/>
    </source>
</evidence>
<feature type="region of interest" description="Disordered" evidence="2">
    <location>
        <begin position="362"/>
        <end position="405"/>
    </location>
</feature>
<protein>
    <submittedName>
        <fullName evidence="4">Uncharacterized protein</fullName>
    </submittedName>
</protein>
<evidence type="ECO:0000256" key="1">
    <source>
        <dbReference type="PROSITE-ProRule" id="PRU00497"/>
    </source>
</evidence>
<gene>
    <name evidence="4" type="ORF">DERF_006175</name>
</gene>